<evidence type="ECO:0008006" key="3">
    <source>
        <dbReference type="Google" id="ProtNLM"/>
    </source>
</evidence>
<dbReference type="PANTHER" id="PTHR15140">
    <property type="entry name" value="TUBULIN-SPECIFIC CHAPERONE E"/>
    <property type="match status" value="1"/>
</dbReference>
<dbReference type="EMBL" id="AYRZ02000023">
    <property type="protein sequence ID" value="PHT63813.1"/>
    <property type="molecule type" value="Genomic_DNA"/>
</dbReference>
<protein>
    <recommendedName>
        <fullName evidence="3">NB-ARC domain-containing protein</fullName>
    </recommendedName>
</protein>
<dbReference type="AlphaFoldDB" id="A0A2G2Y228"/>
<organism evidence="1 2">
    <name type="scientific">Capsicum annuum</name>
    <name type="common">Capsicum pepper</name>
    <dbReference type="NCBI Taxonomy" id="4072"/>
    <lineage>
        <taxon>Eukaryota</taxon>
        <taxon>Viridiplantae</taxon>
        <taxon>Streptophyta</taxon>
        <taxon>Embryophyta</taxon>
        <taxon>Tracheophyta</taxon>
        <taxon>Spermatophyta</taxon>
        <taxon>Magnoliopsida</taxon>
        <taxon>eudicotyledons</taxon>
        <taxon>Gunneridae</taxon>
        <taxon>Pentapetalae</taxon>
        <taxon>asterids</taxon>
        <taxon>lamiids</taxon>
        <taxon>Solanales</taxon>
        <taxon>Solanaceae</taxon>
        <taxon>Solanoideae</taxon>
        <taxon>Capsiceae</taxon>
        <taxon>Capsicum</taxon>
    </lineage>
</organism>
<dbReference type="Gramene" id="PHT63813">
    <property type="protein sequence ID" value="PHT63813"/>
    <property type="gene ID" value="T459_32342"/>
</dbReference>
<reference evidence="1 2" key="1">
    <citation type="journal article" date="2014" name="Nat. Genet.">
        <title>Genome sequence of the hot pepper provides insights into the evolution of pungency in Capsicum species.</title>
        <authorList>
            <person name="Kim S."/>
            <person name="Park M."/>
            <person name="Yeom S.I."/>
            <person name="Kim Y.M."/>
            <person name="Lee J.M."/>
            <person name="Lee H.A."/>
            <person name="Seo E."/>
            <person name="Choi J."/>
            <person name="Cheong K."/>
            <person name="Kim K.T."/>
            <person name="Jung K."/>
            <person name="Lee G.W."/>
            <person name="Oh S.K."/>
            <person name="Bae C."/>
            <person name="Kim S.B."/>
            <person name="Lee H.Y."/>
            <person name="Kim S.Y."/>
            <person name="Kim M.S."/>
            <person name="Kang B.C."/>
            <person name="Jo Y.D."/>
            <person name="Yang H.B."/>
            <person name="Jeong H.J."/>
            <person name="Kang W.H."/>
            <person name="Kwon J.K."/>
            <person name="Shin C."/>
            <person name="Lim J.Y."/>
            <person name="Park J.H."/>
            <person name="Huh J.H."/>
            <person name="Kim J.S."/>
            <person name="Kim B.D."/>
            <person name="Cohen O."/>
            <person name="Paran I."/>
            <person name="Suh M.C."/>
            <person name="Lee S.B."/>
            <person name="Kim Y.K."/>
            <person name="Shin Y."/>
            <person name="Noh S.J."/>
            <person name="Park J."/>
            <person name="Seo Y.S."/>
            <person name="Kwon S.Y."/>
            <person name="Kim H.A."/>
            <person name="Park J.M."/>
            <person name="Kim H.J."/>
            <person name="Choi S.B."/>
            <person name="Bosland P.W."/>
            <person name="Reeves G."/>
            <person name="Jo S.H."/>
            <person name="Lee B.W."/>
            <person name="Cho H.T."/>
            <person name="Choi H.S."/>
            <person name="Lee M.S."/>
            <person name="Yu Y."/>
            <person name="Do Choi Y."/>
            <person name="Park B.S."/>
            <person name="van Deynze A."/>
            <person name="Ashrafi H."/>
            <person name="Hill T."/>
            <person name="Kim W.T."/>
            <person name="Pai H.S."/>
            <person name="Ahn H.K."/>
            <person name="Yeam I."/>
            <person name="Giovannoni J.J."/>
            <person name="Rose J.K."/>
            <person name="Sorensen I."/>
            <person name="Lee S.J."/>
            <person name="Kim R.W."/>
            <person name="Choi I.Y."/>
            <person name="Choi B.S."/>
            <person name="Lim J.S."/>
            <person name="Lee Y.H."/>
            <person name="Choi D."/>
        </authorList>
    </citation>
    <scope>NUCLEOTIDE SEQUENCE [LARGE SCALE GENOMIC DNA]</scope>
    <source>
        <strain evidence="2">cv. CM334</strain>
    </source>
</reference>
<evidence type="ECO:0000313" key="1">
    <source>
        <dbReference type="EMBL" id="PHT63813.1"/>
    </source>
</evidence>
<dbReference type="PANTHER" id="PTHR15140:SF44">
    <property type="entry name" value="LATE BLIGHT RESISTANCE PROTEIN HOMOLOG R1B-23 ISOFORM X1"/>
    <property type="match status" value="1"/>
</dbReference>
<accession>A0A2G2Y228</accession>
<dbReference type="Proteomes" id="UP000222542">
    <property type="component" value="Unassembled WGS sequence"/>
</dbReference>
<keyword evidence="2" id="KW-1185">Reference proteome</keyword>
<name>A0A2G2Y228_CAPAN</name>
<gene>
    <name evidence="1" type="ORF">T459_32342</name>
</gene>
<proteinExistence type="predicted"/>
<comment type="caution">
    <text evidence="1">The sequence shown here is derived from an EMBL/GenBank/DDBJ whole genome shotgun (WGS) entry which is preliminary data.</text>
</comment>
<reference evidence="1 2" key="2">
    <citation type="journal article" date="2017" name="Genome Biol.">
        <title>New reference genome sequences of hot pepper reveal the massive evolution of plant disease-resistance genes by retroduplication.</title>
        <authorList>
            <person name="Kim S."/>
            <person name="Park J."/>
            <person name="Yeom S.I."/>
            <person name="Kim Y.M."/>
            <person name="Seo E."/>
            <person name="Kim K.T."/>
            <person name="Kim M.S."/>
            <person name="Lee J.M."/>
            <person name="Cheong K."/>
            <person name="Shin H.S."/>
            <person name="Kim S.B."/>
            <person name="Han K."/>
            <person name="Lee J."/>
            <person name="Park M."/>
            <person name="Lee H.A."/>
            <person name="Lee H.Y."/>
            <person name="Lee Y."/>
            <person name="Oh S."/>
            <person name="Lee J.H."/>
            <person name="Choi E."/>
            <person name="Choi E."/>
            <person name="Lee S.E."/>
            <person name="Jeon J."/>
            <person name="Kim H."/>
            <person name="Choi G."/>
            <person name="Song H."/>
            <person name="Lee J."/>
            <person name="Lee S.C."/>
            <person name="Kwon J.K."/>
            <person name="Lee H.Y."/>
            <person name="Koo N."/>
            <person name="Hong Y."/>
            <person name="Kim R.W."/>
            <person name="Kang W.H."/>
            <person name="Huh J.H."/>
            <person name="Kang B.C."/>
            <person name="Yang T.J."/>
            <person name="Lee Y.H."/>
            <person name="Bennetzen J.L."/>
            <person name="Choi D."/>
        </authorList>
    </citation>
    <scope>NUCLEOTIDE SEQUENCE [LARGE SCALE GENOMIC DNA]</scope>
    <source>
        <strain evidence="2">cv. CM334</strain>
    </source>
</reference>
<evidence type="ECO:0000313" key="2">
    <source>
        <dbReference type="Proteomes" id="UP000222542"/>
    </source>
</evidence>
<sequence>MSISGELSPESTHNNRVQPVLLVSIGDDTFGDELLYSGGGWLIPARNSSGISTWEASEDSFPQLETLVIEKCSELKEIPLSFAAITTLKQIKLLYSKRSLKDSGEKIKKEVEENEGYDRINLITIGKMEQNDIDNVLDQLRRIRSRRDLSSVNIDQIESIEMEL</sequence>